<keyword evidence="14" id="KW-1185">Reference proteome</keyword>
<feature type="transmembrane region" description="Helical" evidence="11">
    <location>
        <begin position="101"/>
        <end position="120"/>
    </location>
</feature>
<name>A0A8J6BE21_ELECQ</name>
<evidence type="ECO:0000256" key="7">
    <source>
        <dbReference type="ARBA" id="ARBA00023136"/>
    </source>
</evidence>
<proteinExistence type="inferred from homology"/>
<dbReference type="GO" id="GO:0004930">
    <property type="term" value="F:G protein-coupled receptor activity"/>
    <property type="evidence" value="ECO:0007669"/>
    <property type="project" value="UniProtKB-KW"/>
</dbReference>
<keyword evidence="3 10" id="KW-0812">Transmembrane</keyword>
<dbReference type="InterPro" id="IPR050516">
    <property type="entry name" value="Olfactory_GPCR"/>
</dbReference>
<dbReference type="SUPFAM" id="SSF81321">
    <property type="entry name" value="Family A G protein-coupled receptor-like"/>
    <property type="match status" value="1"/>
</dbReference>
<dbReference type="EMBL" id="WNTK01007497">
    <property type="protein sequence ID" value="KAG9463249.1"/>
    <property type="molecule type" value="Genomic_DNA"/>
</dbReference>
<evidence type="ECO:0000313" key="13">
    <source>
        <dbReference type="EMBL" id="KAG9463249.1"/>
    </source>
</evidence>
<dbReference type="Gene3D" id="1.20.1070.10">
    <property type="entry name" value="Rhodopsin 7-helix transmembrane proteins"/>
    <property type="match status" value="1"/>
</dbReference>
<evidence type="ECO:0000256" key="3">
    <source>
        <dbReference type="ARBA" id="ARBA00022692"/>
    </source>
</evidence>
<organism evidence="13 14">
    <name type="scientific">Eleutherodactylus coqui</name>
    <name type="common">Puerto Rican coqui</name>
    <dbReference type="NCBI Taxonomy" id="57060"/>
    <lineage>
        <taxon>Eukaryota</taxon>
        <taxon>Metazoa</taxon>
        <taxon>Chordata</taxon>
        <taxon>Craniata</taxon>
        <taxon>Vertebrata</taxon>
        <taxon>Euteleostomi</taxon>
        <taxon>Amphibia</taxon>
        <taxon>Batrachia</taxon>
        <taxon>Anura</taxon>
        <taxon>Neobatrachia</taxon>
        <taxon>Hyloidea</taxon>
        <taxon>Eleutherodactylidae</taxon>
        <taxon>Eleutherodactylinae</taxon>
        <taxon>Eleutherodactylus</taxon>
        <taxon>Eleutherodactylus</taxon>
    </lineage>
</organism>
<evidence type="ECO:0000256" key="5">
    <source>
        <dbReference type="ARBA" id="ARBA00022989"/>
    </source>
</evidence>
<dbReference type="FunFam" id="1.20.1070.10:FF:000015">
    <property type="entry name" value="Olfactory receptor"/>
    <property type="match status" value="1"/>
</dbReference>
<keyword evidence="5 11" id="KW-1133">Transmembrane helix</keyword>
<feature type="transmembrane region" description="Helical" evidence="11">
    <location>
        <begin position="26"/>
        <end position="51"/>
    </location>
</feature>
<dbReference type="AlphaFoldDB" id="A0A8J6BE21"/>
<dbReference type="CDD" id="cd13954">
    <property type="entry name" value="7tmA_OR"/>
    <property type="match status" value="1"/>
</dbReference>
<keyword evidence="4 11" id="KW-0552">Olfaction</keyword>
<dbReference type="InterPro" id="IPR017452">
    <property type="entry name" value="GPCR_Rhodpsn_7TM"/>
</dbReference>
<evidence type="ECO:0000256" key="10">
    <source>
        <dbReference type="RuleBase" id="RU000688"/>
    </source>
</evidence>
<reference evidence="13" key="1">
    <citation type="thesis" date="2020" institute="ProQuest LLC" country="789 East Eisenhower Parkway, Ann Arbor, MI, USA">
        <title>Comparative Genomics and Chromosome Evolution.</title>
        <authorList>
            <person name="Mudd A.B."/>
        </authorList>
    </citation>
    <scope>NUCLEOTIDE SEQUENCE</scope>
    <source>
        <strain evidence="13">HN-11 Male</strain>
        <tissue evidence="13">Kidney and liver</tissue>
    </source>
</reference>
<sequence length="320" mass="36901">MLVKNETSIRYFFMWTFPGETRYKPLISIFFFLIYSVGVFVNSFIITIICLEVQLHKPMYLFICNLSIVDIFFTSVTVPKLLHMLLSGNHIVSFSQCYTQWYFFSAVLTAETTLLFIMAYDRYVAICIPLHYNQILNQRNCILITIGIWASAFLNALVFVVSALNTSSCHSNIIHQFFCDIKSLTRTTCTTTPMFSEIVGIEIFIFGFIPFLSTCISYVNIFSVIFKMKSKESRKKAFSTCSSHTTIIIIYYGAALIGYLIPPYSDVLDSVFNTIYTTMIPMINPIIYSLQNTNVQSVLLRFVKRMCFLKNREELTQKVN</sequence>
<dbReference type="PROSITE" id="PS00237">
    <property type="entry name" value="G_PROTEIN_RECEP_F1_1"/>
    <property type="match status" value="1"/>
</dbReference>
<evidence type="ECO:0000256" key="1">
    <source>
        <dbReference type="ARBA" id="ARBA00004651"/>
    </source>
</evidence>
<evidence type="ECO:0000256" key="6">
    <source>
        <dbReference type="ARBA" id="ARBA00023040"/>
    </source>
</evidence>
<evidence type="ECO:0000256" key="9">
    <source>
        <dbReference type="ARBA" id="ARBA00023224"/>
    </source>
</evidence>
<dbReference type="PANTHER" id="PTHR26452">
    <property type="entry name" value="OLFACTORY RECEPTOR"/>
    <property type="match status" value="1"/>
</dbReference>
<keyword evidence="8 10" id="KW-0675">Receptor</keyword>
<comment type="caution">
    <text evidence="13">The sequence shown here is derived from an EMBL/GenBank/DDBJ whole genome shotgun (WGS) entry which is preliminary data.</text>
</comment>
<keyword evidence="7 11" id="KW-0472">Membrane</keyword>
<evidence type="ECO:0000259" key="12">
    <source>
        <dbReference type="PROSITE" id="PS50262"/>
    </source>
</evidence>
<dbReference type="PRINTS" id="PR00237">
    <property type="entry name" value="GPCRRHODOPSN"/>
</dbReference>
<dbReference type="Proteomes" id="UP000770717">
    <property type="component" value="Unassembled WGS sequence"/>
</dbReference>
<evidence type="ECO:0000256" key="11">
    <source>
        <dbReference type="RuleBase" id="RU363047"/>
    </source>
</evidence>
<dbReference type="InterPro" id="IPR000276">
    <property type="entry name" value="GPCR_Rhodpsn"/>
</dbReference>
<accession>A0A8J6BE21</accession>
<evidence type="ECO:0000256" key="2">
    <source>
        <dbReference type="ARBA" id="ARBA00022475"/>
    </source>
</evidence>
<keyword evidence="9 10" id="KW-0807">Transducer</keyword>
<gene>
    <name evidence="13" type="ORF">GDO78_022129</name>
</gene>
<feature type="transmembrane region" description="Helical" evidence="11">
    <location>
        <begin position="141"/>
        <end position="164"/>
    </location>
</feature>
<comment type="subcellular location">
    <subcellularLocation>
        <location evidence="1 11">Cell membrane</location>
        <topology evidence="1 11">Multi-pass membrane protein</topology>
    </subcellularLocation>
</comment>
<dbReference type="PRINTS" id="PR00245">
    <property type="entry name" value="OLFACTORYR"/>
</dbReference>
<dbReference type="OrthoDB" id="10042731at2759"/>
<dbReference type="PROSITE" id="PS50262">
    <property type="entry name" value="G_PROTEIN_RECEP_F1_2"/>
    <property type="match status" value="1"/>
</dbReference>
<evidence type="ECO:0000256" key="8">
    <source>
        <dbReference type="ARBA" id="ARBA00023170"/>
    </source>
</evidence>
<dbReference type="GO" id="GO:0004984">
    <property type="term" value="F:olfactory receptor activity"/>
    <property type="evidence" value="ECO:0007669"/>
    <property type="project" value="InterPro"/>
</dbReference>
<dbReference type="InterPro" id="IPR000725">
    <property type="entry name" value="Olfact_rcpt"/>
</dbReference>
<comment type="similarity">
    <text evidence="10">Belongs to the G-protein coupled receptor 1 family.</text>
</comment>
<evidence type="ECO:0000313" key="14">
    <source>
        <dbReference type="Proteomes" id="UP000770717"/>
    </source>
</evidence>
<keyword evidence="11" id="KW-0716">Sensory transduction</keyword>
<feature type="transmembrane region" description="Helical" evidence="11">
    <location>
        <begin position="203"/>
        <end position="226"/>
    </location>
</feature>
<evidence type="ECO:0000256" key="4">
    <source>
        <dbReference type="ARBA" id="ARBA00022725"/>
    </source>
</evidence>
<protein>
    <recommendedName>
        <fullName evidence="11">Olfactory receptor</fullName>
    </recommendedName>
</protein>
<feature type="domain" description="G-protein coupled receptors family 1 profile" evidence="12">
    <location>
        <begin position="41"/>
        <end position="288"/>
    </location>
</feature>
<feature type="transmembrane region" description="Helical" evidence="11">
    <location>
        <begin position="58"/>
        <end position="81"/>
    </location>
</feature>
<dbReference type="GO" id="GO:0005886">
    <property type="term" value="C:plasma membrane"/>
    <property type="evidence" value="ECO:0007669"/>
    <property type="project" value="UniProtKB-SubCell"/>
</dbReference>
<dbReference type="Pfam" id="PF13853">
    <property type="entry name" value="7tm_4"/>
    <property type="match status" value="1"/>
</dbReference>
<keyword evidence="2 11" id="KW-1003">Cell membrane</keyword>
<keyword evidence="6 10" id="KW-0297">G-protein coupled receptor</keyword>
<feature type="transmembrane region" description="Helical" evidence="11">
    <location>
        <begin position="238"/>
        <end position="262"/>
    </location>
</feature>